<organism evidence="1 2">
    <name type="scientific">Aeromonas allosaccharophila</name>
    <dbReference type="NCBI Taxonomy" id="656"/>
    <lineage>
        <taxon>Bacteria</taxon>
        <taxon>Pseudomonadati</taxon>
        <taxon>Pseudomonadota</taxon>
        <taxon>Gammaproteobacteria</taxon>
        <taxon>Aeromonadales</taxon>
        <taxon>Aeromonadaceae</taxon>
        <taxon>Aeromonas</taxon>
    </lineage>
</organism>
<proteinExistence type="predicted"/>
<sequence length="418" mass="48562">MPPTEATDAIAPASNDEQYRWLTELIFDSKELDKLGGMVSEFNLFEAMGMVRQEIRHSHFLGTLFNPREPHGLGSHFFESLLSRLLYDLPDRRGGEVSLLDIDLCDYDDLQVFREQDRIDLLLVSEQNRQVFVIENKIDAGEHGNQLERYEQTVHRRYPEHRKVFVFLTLDGSEASRNGWLNLSYAQVIECLSELVTDYGHQIPPSARIGIEHYITLFKRYFMEDTEIAELCRRIYKKHQKALDLIFEHRPADGDGRTERRDWAKDVIALVAEQHGWEIDSETRSLVRYAYLPWDDGKGMLSSGWTKSGRVVLFEIFSDTDKLVLKLLIGPSSDAALREHLFNCVEQSEVASLAKRKLRHSQQWSQVYSLPLLDKKYLGDDPDEEECTKQISKKLQHFWSHDWPLLKVTMDKAIETLS</sequence>
<reference evidence="1" key="1">
    <citation type="submission" date="2023-02" db="EMBL/GenBank/DDBJ databases">
        <title>The sequence of Aeromonas allosaccharophila K520.</title>
        <authorList>
            <person name="Luo X."/>
        </authorList>
    </citation>
    <scope>NUCLEOTIDE SEQUENCE</scope>
    <source>
        <strain evidence="1">K520</strain>
    </source>
</reference>
<dbReference type="Proteomes" id="UP001213721">
    <property type="component" value="Chromosome"/>
</dbReference>
<dbReference type="InterPro" id="IPR029470">
    <property type="entry name" value="PDDEXK_4"/>
</dbReference>
<gene>
    <name evidence="1" type="ORF">PYU98_12210</name>
</gene>
<accession>A0AAX3NXP7</accession>
<evidence type="ECO:0000313" key="2">
    <source>
        <dbReference type="Proteomes" id="UP001213721"/>
    </source>
</evidence>
<dbReference type="RefSeq" id="WP_182969088.1">
    <property type="nucleotide sequence ID" value="NZ_CP118988.1"/>
</dbReference>
<dbReference type="Pfam" id="PF14281">
    <property type="entry name" value="PDDEXK_4"/>
    <property type="match status" value="1"/>
</dbReference>
<evidence type="ECO:0000313" key="1">
    <source>
        <dbReference type="EMBL" id="WED78883.1"/>
    </source>
</evidence>
<dbReference type="EMBL" id="CP118988">
    <property type="protein sequence ID" value="WED78883.1"/>
    <property type="molecule type" value="Genomic_DNA"/>
</dbReference>
<name>A0AAX3NXP7_9GAMM</name>
<dbReference type="AlphaFoldDB" id="A0AAX3NXP7"/>
<protein>
    <submittedName>
        <fullName evidence="1">PD-(D/E)XK nuclease family protein</fullName>
    </submittedName>
</protein>